<name>A0A3A8JMN2_9BACT</name>
<dbReference type="Pfam" id="PF01757">
    <property type="entry name" value="Acyl_transf_3"/>
    <property type="match status" value="1"/>
</dbReference>
<dbReference type="RefSeq" id="WP_147450549.1">
    <property type="nucleotide sequence ID" value="NZ_RAWE01000505.1"/>
</dbReference>
<feature type="domain" description="Acyltransferase 3" evidence="2">
    <location>
        <begin position="1"/>
        <end position="129"/>
    </location>
</feature>
<dbReference type="Proteomes" id="UP000268313">
    <property type="component" value="Unassembled WGS sequence"/>
</dbReference>
<dbReference type="InterPro" id="IPR002656">
    <property type="entry name" value="Acyl_transf_3_dom"/>
</dbReference>
<dbReference type="GO" id="GO:0009103">
    <property type="term" value="P:lipopolysaccharide biosynthetic process"/>
    <property type="evidence" value="ECO:0007669"/>
    <property type="project" value="TreeGrafter"/>
</dbReference>
<sequence length="136" mass="15899">RRVLRLLPALLVMLMATFVLSALFIPRAWRNEQFDQTGWAALIGFSNIVLAGQQDDYFSPGVELNPFLHTWTLGVEEQFYLVFPLLFFVWLRGRERWPWSRWLLPVLTLLSLAWAGWQAQTAPAAAFYLLPARFWE</sequence>
<dbReference type="GO" id="GO:0016020">
    <property type="term" value="C:membrane"/>
    <property type="evidence" value="ECO:0007669"/>
    <property type="project" value="TreeGrafter"/>
</dbReference>
<proteinExistence type="predicted"/>
<dbReference type="EMBL" id="RAWE01000505">
    <property type="protein sequence ID" value="RKG91771.1"/>
    <property type="molecule type" value="Genomic_DNA"/>
</dbReference>
<keyword evidence="1" id="KW-0472">Membrane</keyword>
<evidence type="ECO:0000313" key="3">
    <source>
        <dbReference type="EMBL" id="RKG91771.1"/>
    </source>
</evidence>
<keyword evidence="3" id="KW-0012">Acyltransferase</keyword>
<keyword evidence="4" id="KW-1185">Reference proteome</keyword>
<feature type="transmembrane region" description="Helical" evidence="1">
    <location>
        <begin position="6"/>
        <end position="25"/>
    </location>
</feature>
<reference evidence="4" key="1">
    <citation type="submission" date="2018-09" db="EMBL/GenBank/DDBJ databases">
        <authorList>
            <person name="Livingstone P.G."/>
            <person name="Whitworth D.E."/>
        </authorList>
    </citation>
    <scope>NUCLEOTIDE SEQUENCE [LARGE SCALE GENOMIC DNA]</scope>
    <source>
        <strain evidence="4">CA043D</strain>
    </source>
</reference>
<dbReference type="PANTHER" id="PTHR23028">
    <property type="entry name" value="ACETYLTRANSFERASE"/>
    <property type="match status" value="1"/>
</dbReference>
<feature type="non-terminal residue" evidence="3">
    <location>
        <position position="136"/>
    </location>
</feature>
<evidence type="ECO:0000256" key="1">
    <source>
        <dbReference type="SAM" id="Phobius"/>
    </source>
</evidence>
<accession>A0A3A8JMN2</accession>
<dbReference type="PANTHER" id="PTHR23028:SF53">
    <property type="entry name" value="ACYL_TRANSF_3 DOMAIN-CONTAINING PROTEIN"/>
    <property type="match status" value="1"/>
</dbReference>
<feature type="transmembrane region" description="Helical" evidence="1">
    <location>
        <begin position="73"/>
        <end position="91"/>
    </location>
</feature>
<organism evidence="3 4">
    <name type="scientific">Corallococcus carmarthensis</name>
    <dbReference type="NCBI Taxonomy" id="2316728"/>
    <lineage>
        <taxon>Bacteria</taxon>
        <taxon>Pseudomonadati</taxon>
        <taxon>Myxococcota</taxon>
        <taxon>Myxococcia</taxon>
        <taxon>Myxococcales</taxon>
        <taxon>Cystobacterineae</taxon>
        <taxon>Myxococcaceae</taxon>
        <taxon>Corallococcus</taxon>
    </lineage>
</organism>
<dbReference type="GO" id="GO:0016747">
    <property type="term" value="F:acyltransferase activity, transferring groups other than amino-acyl groups"/>
    <property type="evidence" value="ECO:0007669"/>
    <property type="project" value="InterPro"/>
</dbReference>
<feature type="non-terminal residue" evidence="3">
    <location>
        <position position="1"/>
    </location>
</feature>
<dbReference type="AlphaFoldDB" id="A0A3A8JMN2"/>
<keyword evidence="3" id="KW-0808">Transferase</keyword>
<dbReference type="InterPro" id="IPR050879">
    <property type="entry name" value="Acyltransferase_3"/>
</dbReference>
<evidence type="ECO:0000313" key="4">
    <source>
        <dbReference type="Proteomes" id="UP000268313"/>
    </source>
</evidence>
<comment type="caution">
    <text evidence="3">The sequence shown here is derived from an EMBL/GenBank/DDBJ whole genome shotgun (WGS) entry which is preliminary data.</text>
</comment>
<gene>
    <name evidence="3" type="ORF">D7X32_44705</name>
</gene>
<feature type="transmembrane region" description="Helical" evidence="1">
    <location>
        <begin position="103"/>
        <end position="130"/>
    </location>
</feature>
<keyword evidence="1" id="KW-1133">Transmembrane helix</keyword>
<keyword evidence="1" id="KW-0812">Transmembrane</keyword>
<evidence type="ECO:0000259" key="2">
    <source>
        <dbReference type="Pfam" id="PF01757"/>
    </source>
</evidence>
<protein>
    <submittedName>
        <fullName evidence="3">Acyltransferase</fullName>
    </submittedName>
</protein>